<dbReference type="EMBL" id="BBMN01000001">
    <property type="protein sequence ID" value="GAL03310.1"/>
    <property type="molecule type" value="Genomic_DNA"/>
</dbReference>
<accession>A0A090QJI2</accession>
<dbReference type="Pfam" id="PF06934">
    <property type="entry name" value="CTI"/>
    <property type="match status" value="1"/>
</dbReference>
<keyword evidence="1" id="KW-0413">Isomerase</keyword>
<reference evidence="1 2" key="1">
    <citation type="journal article" date="2014" name="Genome Announc.">
        <title>Draft Genome Sequences of Two Vibrionaceae Species, Vibrio ponticus C121 and Photobacterium aphoticum C119, Isolated as Coral Reef Microbiota.</title>
        <authorList>
            <person name="Al-saari N."/>
            <person name="Meirelles P.M."/>
            <person name="Mino S."/>
            <person name="Suda W."/>
            <person name="Oshima K."/>
            <person name="Hattori M."/>
            <person name="Ohkuma M."/>
            <person name="Thompson F.L."/>
            <person name="Gomez-Gil B."/>
            <person name="Sawabe T."/>
            <person name="Sawabe T."/>
        </authorList>
    </citation>
    <scope>NUCLEOTIDE SEQUENCE [LARGE SCALE GENOMIC DNA]</scope>
    <source>
        <strain evidence="1 2">JCM 19237</strain>
    </source>
</reference>
<dbReference type="GO" id="GO:0016853">
    <property type="term" value="F:isomerase activity"/>
    <property type="evidence" value="ECO:0007669"/>
    <property type="project" value="UniProtKB-KW"/>
</dbReference>
<sequence length="142" mass="16484">MADVDKWETFLNGDSLKQQLVSRYIYEHLFVSHLYFDDQSYDDKHKPVFFNLVRSRTAPGTPIDIIGTRRPYDDPGVKRVYYRFQQVRETIVDKTHMPYALNNAKMSRYNALFYAPTYTVSALPGYAPELAANPMEASVSCR</sequence>
<comment type="caution">
    <text evidence="1">The sequence shown here is derived from an EMBL/GenBank/DDBJ whole genome shotgun (WGS) entry which is preliminary data.</text>
</comment>
<dbReference type="STRING" id="754436.JCM19237_6203"/>
<dbReference type="eggNOG" id="ENOG502Z7N8">
    <property type="taxonomic scope" value="Bacteria"/>
</dbReference>
<dbReference type="AlphaFoldDB" id="A0A090QJI2"/>
<organism evidence="1 2">
    <name type="scientific">Photobacterium aphoticum</name>
    <dbReference type="NCBI Taxonomy" id="754436"/>
    <lineage>
        <taxon>Bacteria</taxon>
        <taxon>Pseudomonadati</taxon>
        <taxon>Pseudomonadota</taxon>
        <taxon>Gammaproteobacteria</taxon>
        <taxon>Vibrionales</taxon>
        <taxon>Vibrionaceae</taxon>
        <taxon>Photobacterium</taxon>
    </lineage>
</organism>
<gene>
    <name evidence="1" type="ORF">JCM19237_6203</name>
</gene>
<dbReference type="InterPro" id="IPR010706">
    <property type="entry name" value="Fatty_acid_cis-trans_isomerase"/>
</dbReference>
<proteinExistence type="predicted"/>
<evidence type="ECO:0000313" key="2">
    <source>
        <dbReference type="Proteomes" id="UP000029227"/>
    </source>
</evidence>
<evidence type="ECO:0000313" key="1">
    <source>
        <dbReference type="EMBL" id="GAL03310.1"/>
    </source>
</evidence>
<protein>
    <submittedName>
        <fullName evidence="1">Fatty acid cis/trans isomerase</fullName>
    </submittedName>
</protein>
<dbReference type="Proteomes" id="UP000029227">
    <property type="component" value="Unassembled WGS sequence"/>
</dbReference>
<name>A0A090QJI2_9GAMM</name>